<dbReference type="Pfam" id="PF04138">
    <property type="entry name" value="GtrA_DPMS_TM"/>
    <property type="match status" value="1"/>
</dbReference>
<dbReference type="STRING" id="1572751.PK98_04980"/>
<gene>
    <name evidence="11" type="ORF">PK98_04980</name>
</gene>
<reference evidence="11 12" key="1">
    <citation type="submission" date="2014-11" db="EMBL/GenBank/DDBJ databases">
        <title>Draft genome sequence of Kirrobacter mercurialis.</title>
        <authorList>
            <person name="Coil D.A."/>
            <person name="Eisen J.A."/>
        </authorList>
    </citation>
    <scope>NUCLEOTIDE SEQUENCE [LARGE SCALE GENOMIC DNA]</scope>
    <source>
        <strain evidence="11 12">Coronado</strain>
    </source>
</reference>
<keyword evidence="5 8" id="KW-0812">Transmembrane</keyword>
<keyword evidence="7 8" id="KW-0472">Membrane</keyword>
<evidence type="ECO:0000313" key="12">
    <source>
        <dbReference type="Proteomes" id="UP000030988"/>
    </source>
</evidence>
<comment type="caution">
    <text evidence="11">The sequence shown here is derived from an EMBL/GenBank/DDBJ whole genome shotgun (WGS) entry which is preliminary data.</text>
</comment>
<dbReference type="InterPro" id="IPR029044">
    <property type="entry name" value="Nucleotide-diphossugar_trans"/>
</dbReference>
<sequence>MPIRQRAVLSVVIPTFNERDNVGRMVEVLDAALAGIPFEMVFVDDDSRDGTRERLCELSAADPRVRMVHRIGRRGLSTAVVEGILSTTAPFIAVIDADLQHDERVLPQMLAILQTGDADVVVGSRYTEGGGVGDWDAGRVRVSAVATRLARMVARVKLTDPMSGFFALTREAFDSAVRDLSGQGYKILLDICASSAAPLRMAEVPYQFRAREAGDSKLDAMIVWEYLLLLVDKLIGHIVPARFVSFMAIGGVGVFVHMAVLGSFVALGQPAFIWAQSIATGIAMVFNFFINNLLTYRDRRLKGFVPVTRGLLSFVAVCSVGAIANVGIAEVLFAGYRYAWWLAGLAGIVVGAFWNYAATALFTWKAK</sequence>
<evidence type="ECO:0000256" key="3">
    <source>
        <dbReference type="ARBA" id="ARBA00022676"/>
    </source>
</evidence>
<dbReference type="GO" id="GO:0016020">
    <property type="term" value="C:membrane"/>
    <property type="evidence" value="ECO:0007669"/>
    <property type="project" value="UniProtKB-SubCell"/>
</dbReference>
<feature type="transmembrane region" description="Helical" evidence="8">
    <location>
        <begin position="339"/>
        <end position="364"/>
    </location>
</feature>
<keyword evidence="6 8" id="KW-1133">Transmembrane helix</keyword>
<accession>A0A0B2BYW8</accession>
<dbReference type="AlphaFoldDB" id="A0A0B2BYW8"/>
<feature type="transmembrane region" description="Helical" evidence="8">
    <location>
        <begin position="243"/>
        <end position="265"/>
    </location>
</feature>
<evidence type="ECO:0000256" key="5">
    <source>
        <dbReference type="ARBA" id="ARBA00022692"/>
    </source>
</evidence>
<dbReference type="GO" id="GO:0009247">
    <property type="term" value="P:glycolipid biosynthetic process"/>
    <property type="evidence" value="ECO:0007669"/>
    <property type="project" value="TreeGrafter"/>
</dbReference>
<evidence type="ECO:0000256" key="2">
    <source>
        <dbReference type="ARBA" id="ARBA00006739"/>
    </source>
</evidence>
<dbReference type="EMBL" id="JTDN01000001">
    <property type="protein sequence ID" value="KHL26758.1"/>
    <property type="molecule type" value="Genomic_DNA"/>
</dbReference>
<proteinExistence type="inferred from homology"/>
<keyword evidence="4" id="KW-0808">Transferase</keyword>
<evidence type="ECO:0000256" key="8">
    <source>
        <dbReference type="SAM" id="Phobius"/>
    </source>
</evidence>
<evidence type="ECO:0000259" key="10">
    <source>
        <dbReference type="Pfam" id="PF04138"/>
    </source>
</evidence>
<evidence type="ECO:0000256" key="7">
    <source>
        <dbReference type="ARBA" id="ARBA00023136"/>
    </source>
</evidence>
<feature type="domain" description="GtrA/DPMS transmembrane" evidence="10">
    <location>
        <begin position="246"/>
        <end position="364"/>
    </location>
</feature>
<dbReference type="Gene3D" id="3.90.550.10">
    <property type="entry name" value="Spore Coat Polysaccharide Biosynthesis Protein SpsA, Chain A"/>
    <property type="match status" value="1"/>
</dbReference>
<dbReference type="Proteomes" id="UP000030988">
    <property type="component" value="Unassembled WGS sequence"/>
</dbReference>
<evidence type="ECO:0000256" key="6">
    <source>
        <dbReference type="ARBA" id="ARBA00022989"/>
    </source>
</evidence>
<dbReference type="InterPro" id="IPR007267">
    <property type="entry name" value="GtrA_DPMS_TM"/>
</dbReference>
<feature type="transmembrane region" description="Helical" evidence="8">
    <location>
        <begin position="311"/>
        <end position="333"/>
    </location>
</feature>
<dbReference type="Pfam" id="PF00535">
    <property type="entry name" value="Glycos_transf_2"/>
    <property type="match status" value="1"/>
</dbReference>
<name>A0A0B2BYW8_9SPHN</name>
<dbReference type="InterPro" id="IPR039528">
    <property type="entry name" value="DPM1-like"/>
</dbReference>
<dbReference type="PANTHER" id="PTHR43398">
    <property type="entry name" value="DOLICHOL-PHOSPHATE MANNOSYLTRANSFERASE SUBUNIT 1"/>
    <property type="match status" value="1"/>
</dbReference>
<comment type="similarity">
    <text evidence="2">Belongs to the glycosyltransferase 2 family.</text>
</comment>
<dbReference type="InterPro" id="IPR001173">
    <property type="entry name" value="Glyco_trans_2-like"/>
</dbReference>
<dbReference type="GO" id="GO:0004582">
    <property type="term" value="F:dolichyl-phosphate beta-D-mannosyltransferase activity"/>
    <property type="evidence" value="ECO:0007669"/>
    <property type="project" value="InterPro"/>
</dbReference>
<evidence type="ECO:0000259" key="9">
    <source>
        <dbReference type="Pfam" id="PF00535"/>
    </source>
</evidence>
<evidence type="ECO:0000313" key="11">
    <source>
        <dbReference type="EMBL" id="KHL26758.1"/>
    </source>
</evidence>
<organism evidence="11 12">
    <name type="scientific">Croceibacterium mercuriale</name>
    <dbReference type="NCBI Taxonomy" id="1572751"/>
    <lineage>
        <taxon>Bacteria</taxon>
        <taxon>Pseudomonadati</taxon>
        <taxon>Pseudomonadota</taxon>
        <taxon>Alphaproteobacteria</taxon>
        <taxon>Sphingomonadales</taxon>
        <taxon>Erythrobacteraceae</taxon>
        <taxon>Croceibacterium</taxon>
    </lineage>
</organism>
<dbReference type="CDD" id="cd06442">
    <property type="entry name" value="DPM1_like"/>
    <property type="match status" value="1"/>
</dbReference>
<dbReference type="PANTHER" id="PTHR43398:SF1">
    <property type="entry name" value="DOLICHOL-PHOSPHATE MANNOSYLTRANSFERASE SUBUNIT 1"/>
    <property type="match status" value="1"/>
</dbReference>
<protein>
    <submittedName>
        <fullName evidence="11">Dolichol monophosphate mannose synthase</fullName>
    </submittedName>
</protein>
<keyword evidence="3" id="KW-0328">Glycosyltransferase</keyword>
<dbReference type="SUPFAM" id="SSF53448">
    <property type="entry name" value="Nucleotide-diphospho-sugar transferases"/>
    <property type="match status" value="1"/>
</dbReference>
<evidence type="ECO:0000256" key="1">
    <source>
        <dbReference type="ARBA" id="ARBA00004141"/>
    </source>
</evidence>
<comment type="subcellular location">
    <subcellularLocation>
        <location evidence="1">Membrane</location>
        <topology evidence="1">Multi-pass membrane protein</topology>
    </subcellularLocation>
</comment>
<feature type="transmembrane region" description="Helical" evidence="8">
    <location>
        <begin position="271"/>
        <end position="290"/>
    </location>
</feature>
<dbReference type="GO" id="GO:0000271">
    <property type="term" value="P:polysaccharide biosynthetic process"/>
    <property type="evidence" value="ECO:0007669"/>
    <property type="project" value="InterPro"/>
</dbReference>
<evidence type="ECO:0000256" key="4">
    <source>
        <dbReference type="ARBA" id="ARBA00022679"/>
    </source>
</evidence>
<feature type="domain" description="Glycosyltransferase 2-like" evidence="9">
    <location>
        <begin position="10"/>
        <end position="174"/>
    </location>
</feature>
<keyword evidence="12" id="KW-1185">Reference proteome</keyword>